<proteinExistence type="predicted"/>
<dbReference type="AlphaFoldDB" id="A0A919SEB2"/>
<dbReference type="EMBL" id="BOQP01000007">
    <property type="protein sequence ID" value="GIM69502.1"/>
    <property type="molecule type" value="Genomic_DNA"/>
</dbReference>
<evidence type="ECO:0000313" key="2">
    <source>
        <dbReference type="Proteomes" id="UP000680865"/>
    </source>
</evidence>
<protein>
    <recommendedName>
        <fullName evidence="3">Excreted virulence factor EspC (Type VII ESX diderm)</fullName>
    </recommendedName>
</protein>
<dbReference type="Proteomes" id="UP000680865">
    <property type="component" value="Unassembled WGS sequence"/>
</dbReference>
<reference evidence="1" key="1">
    <citation type="submission" date="2021-03" db="EMBL/GenBank/DDBJ databases">
        <title>Whole genome shotgun sequence of Actinoplanes consettensis NBRC 14913.</title>
        <authorList>
            <person name="Komaki H."/>
            <person name="Tamura T."/>
        </authorList>
    </citation>
    <scope>NUCLEOTIDE SEQUENCE</scope>
    <source>
        <strain evidence="1">NBRC 14913</strain>
    </source>
</reference>
<dbReference type="RefSeq" id="WP_212996495.1">
    <property type="nucleotide sequence ID" value="NZ_BAAATW010000005.1"/>
</dbReference>
<evidence type="ECO:0000313" key="1">
    <source>
        <dbReference type="EMBL" id="GIM69502.1"/>
    </source>
</evidence>
<sequence>MPSTEIHVPELIKIGEGVGRVAERLHRTAADVEGWSSQGGNAVEGSYLCAGTMYSTADAWSRELDQLAGAVKKLGADLTTTATDYQSYDDLTAQQLRQISDPTFGPAY</sequence>
<comment type="caution">
    <text evidence="1">The sequence shown here is derived from an EMBL/GenBank/DDBJ whole genome shotgun (WGS) entry which is preliminary data.</text>
</comment>
<name>A0A919SEB2_9ACTN</name>
<accession>A0A919SEB2</accession>
<evidence type="ECO:0008006" key="3">
    <source>
        <dbReference type="Google" id="ProtNLM"/>
    </source>
</evidence>
<gene>
    <name evidence="1" type="ORF">Aco04nite_15510</name>
</gene>
<organism evidence="1 2">
    <name type="scientific">Winogradskya consettensis</name>
    <dbReference type="NCBI Taxonomy" id="113560"/>
    <lineage>
        <taxon>Bacteria</taxon>
        <taxon>Bacillati</taxon>
        <taxon>Actinomycetota</taxon>
        <taxon>Actinomycetes</taxon>
        <taxon>Micromonosporales</taxon>
        <taxon>Micromonosporaceae</taxon>
        <taxon>Winogradskya</taxon>
    </lineage>
</organism>
<keyword evidence="2" id="KW-1185">Reference proteome</keyword>